<dbReference type="PANTHER" id="PTHR33507:SF3">
    <property type="entry name" value="INNER MEMBRANE PROTEIN YBBJ"/>
    <property type="match status" value="1"/>
</dbReference>
<feature type="transmembrane region" description="Helical" evidence="1">
    <location>
        <begin position="6"/>
        <end position="24"/>
    </location>
</feature>
<evidence type="ECO:0000313" key="3">
    <source>
        <dbReference type="Proteomes" id="UP000198623"/>
    </source>
</evidence>
<keyword evidence="1" id="KW-0812">Transmembrane</keyword>
<sequence>MEVTLLYWHWLVFGMLLMAAEMFIPSFTIFWFGLGAMVVAGLLGVNPEIALSWQLFCWAVGSSVFALLWFKLLRPKMTDRTKAGIAREAIAGESGQVIKAPTEHSRGIVRFTTPVLGDDEWEFICNAEVIMGDRVFIKELSGNTLLVEKR</sequence>
<keyword evidence="3" id="KW-1185">Reference proteome</keyword>
<proteinExistence type="predicted"/>
<dbReference type="PANTHER" id="PTHR33507">
    <property type="entry name" value="INNER MEMBRANE PROTEIN YBBJ"/>
    <property type="match status" value="1"/>
</dbReference>
<dbReference type="Gene3D" id="2.40.50.140">
    <property type="entry name" value="Nucleic acid-binding proteins"/>
    <property type="match status" value="1"/>
</dbReference>
<dbReference type="GO" id="GO:0005886">
    <property type="term" value="C:plasma membrane"/>
    <property type="evidence" value="ECO:0007669"/>
    <property type="project" value="TreeGrafter"/>
</dbReference>
<dbReference type="InterPro" id="IPR052165">
    <property type="entry name" value="Membrane_assoc_protease"/>
</dbReference>
<feature type="transmembrane region" description="Helical" evidence="1">
    <location>
        <begin position="51"/>
        <end position="70"/>
    </location>
</feature>
<name>A0A1I2U084_9GAMM</name>
<dbReference type="AlphaFoldDB" id="A0A1I2U084"/>
<protein>
    <submittedName>
        <fullName evidence="2">Uncharacterized protein</fullName>
    </submittedName>
</protein>
<keyword evidence="1" id="KW-1133">Transmembrane helix</keyword>
<reference evidence="3" key="1">
    <citation type="submission" date="2016-10" db="EMBL/GenBank/DDBJ databases">
        <authorList>
            <person name="Varghese N."/>
            <person name="Submissions S."/>
        </authorList>
    </citation>
    <scope>NUCLEOTIDE SEQUENCE [LARGE SCALE GENOMIC DNA]</scope>
    <source>
        <strain evidence="3">CGMCC 1.10971</strain>
    </source>
</reference>
<organism evidence="2 3">
    <name type="scientific">Neptunomonas qingdaonensis</name>
    <dbReference type="NCBI Taxonomy" id="1045558"/>
    <lineage>
        <taxon>Bacteria</taxon>
        <taxon>Pseudomonadati</taxon>
        <taxon>Pseudomonadota</taxon>
        <taxon>Gammaproteobacteria</taxon>
        <taxon>Oceanospirillales</taxon>
        <taxon>Oceanospirillaceae</taxon>
        <taxon>Neptunomonas</taxon>
    </lineage>
</organism>
<keyword evidence="1" id="KW-0472">Membrane</keyword>
<evidence type="ECO:0000313" key="2">
    <source>
        <dbReference type="EMBL" id="SFG70542.1"/>
    </source>
</evidence>
<dbReference type="RefSeq" id="WP_090729015.1">
    <property type="nucleotide sequence ID" value="NZ_FOOU01000011.1"/>
</dbReference>
<dbReference type="STRING" id="1045558.SAMN05216175_111121"/>
<gene>
    <name evidence="2" type="ORF">SAMN05216175_111121</name>
</gene>
<evidence type="ECO:0000256" key="1">
    <source>
        <dbReference type="SAM" id="Phobius"/>
    </source>
</evidence>
<dbReference type="EMBL" id="FOOU01000011">
    <property type="protein sequence ID" value="SFG70542.1"/>
    <property type="molecule type" value="Genomic_DNA"/>
</dbReference>
<dbReference type="SUPFAM" id="SSF141322">
    <property type="entry name" value="NfeD domain-like"/>
    <property type="match status" value="1"/>
</dbReference>
<dbReference type="InterPro" id="IPR012340">
    <property type="entry name" value="NA-bd_OB-fold"/>
</dbReference>
<dbReference type="OrthoDB" id="8536525at2"/>
<accession>A0A1I2U084</accession>
<dbReference type="Proteomes" id="UP000198623">
    <property type="component" value="Unassembled WGS sequence"/>
</dbReference>